<accession>A0A517R8L2</accession>
<evidence type="ECO:0000313" key="3">
    <source>
        <dbReference type="EMBL" id="QDT40191.1"/>
    </source>
</evidence>
<evidence type="ECO:0000256" key="2">
    <source>
        <dbReference type="SAM" id="SignalP"/>
    </source>
</evidence>
<gene>
    <name evidence="3" type="ORF">Pan241w_02470</name>
</gene>
<keyword evidence="2" id="KW-0732">Signal</keyword>
<feature type="region of interest" description="Disordered" evidence="1">
    <location>
        <begin position="33"/>
        <end position="56"/>
    </location>
</feature>
<evidence type="ECO:0000313" key="4">
    <source>
        <dbReference type="Proteomes" id="UP000317171"/>
    </source>
</evidence>
<sequence length="56" mass="5978" precursor="true">MRQLTSKLSRKFAGLCFLFMCLIVSACGNANNAESTQPDPGLNAEGATADLDKTKK</sequence>
<feature type="chain" id="PRO_5022067946" evidence="2">
    <location>
        <begin position="27"/>
        <end position="56"/>
    </location>
</feature>
<protein>
    <submittedName>
        <fullName evidence="3">Uncharacterized protein</fullName>
    </submittedName>
</protein>
<keyword evidence="4" id="KW-1185">Reference proteome</keyword>
<dbReference type="AlphaFoldDB" id="A0A517R8L2"/>
<feature type="signal peptide" evidence="2">
    <location>
        <begin position="1"/>
        <end position="26"/>
    </location>
</feature>
<dbReference type="PROSITE" id="PS51257">
    <property type="entry name" value="PROKAR_LIPOPROTEIN"/>
    <property type="match status" value="1"/>
</dbReference>
<proteinExistence type="predicted"/>
<name>A0A517R8L2_9PLAN</name>
<dbReference type="EMBL" id="CP036269">
    <property type="protein sequence ID" value="QDT40191.1"/>
    <property type="molecule type" value="Genomic_DNA"/>
</dbReference>
<reference evidence="3 4" key="1">
    <citation type="submission" date="2019-02" db="EMBL/GenBank/DDBJ databases">
        <title>Deep-cultivation of Planctomycetes and their phenomic and genomic characterization uncovers novel biology.</title>
        <authorList>
            <person name="Wiegand S."/>
            <person name="Jogler M."/>
            <person name="Boedeker C."/>
            <person name="Pinto D."/>
            <person name="Vollmers J."/>
            <person name="Rivas-Marin E."/>
            <person name="Kohn T."/>
            <person name="Peeters S.H."/>
            <person name="Heuer A."/>
            <person name="Rast P."/>
            <person name="Oberbeckmann S."/>
            <person name="Bunk B."/>
            <person name="Jeske O."/>
            <person name="Meyerdierks A."/>
            <person name="Storesund J.E."/>
            <person name="Kallscheuer N."/>
            <person name="Luecker S."/>
            <person name="Lage O.M."/>
            <person name="Pohl T."/>
            <person name="Merkel B.J."/>
            <person name="Hornburger P."/>
            <person name="Mueller R.-W."/>
            <person name="Bruemmer F."/>
            <person name="Labrenz M."/>
            <person name="Spormann A.M."/>
            <person name="Op den Camp H."/>
            <person name="Overmann J."/>
            <person name="Amann R."/>
            <person name="Jetten M.S.M."/>
            <person name="Mascher T."/>
            <person name="Medema M.H."/>
            <person name="Devos D.P."/>
            <person name="Kaster A.-K."/>
            <person name="Ovreas L."/>
            <person name="Rohde M."/>
            <person name="Galperin M.Y."/>
            <person name="Jogler C."/>
        </authorList>
    </citation>
    <scope>NUCLEOTIDE SEQUENCE [LARGE SCALE GENOMIC DNA]</scope>
    <source>
        <strain evidence="3 4">Pan241w</strain>
    </source>
</reference>
<organism evidence="3 4">
    <name type="scientific">Gimesia alba</name>
    <dbReference type="NCBI Taxonomy" id="2527973"/>
    <lineage>
        <taxon>Bacteria</taxon>
        <taxon>Pseudomonadati</taxon>
        <taxon>Planctomycetota</taxon>
        <taxon>Planctomycetia</taxon>
        <taxon>Planctomycetales</taxon>
        <taxon>Planctomycetaceae</taxon>
        <taxon>Gimesia</taxon>
    </lineage>
</organism>
<dbReference type="Proteomes" id="UP000317171">
    <property type="component" value="Chromosome"/>
</dbReference>
<dbReference type="KEGG" id="gaz:Pan241w_02470"/>
<evidence type="ECO:0000256" key="1">
    <source>
        <dbReference type="SAM" id="MobiDB-lite"/>
    </source>
</evidence>